<protein>
    <submittedName>
        <fullName evidence="1">OsmC family protein</fullName>
        <ecNumber evidence="1">1.11.1.-</ecNumber>
    </submittedName>
</protein>
<organism evidence="1 2">
    <name type="scientific">Isoalcanivorax beigongshangi</name>
    <dbReference type="NCBI Taxonomy" id="3238810"/>
    <lineage>
        <taxon>Bacteria</taxon>
        <taxon>Pseudomonadati</taxon>
        <taxon>Pseudomonadota</taxon>
        <taxon>Gammaproteobacteria</taxon>
        <taxon>Oceanospirillales</taxon>
        <taxon>Alcanivoracaceae</taxon>
        <taxon>Isoalcanivorax</taxon>
    </lineage>
</organism>
<dbReference type="InterPro" id="IPR036102">
    <property type="entry name" value="OsmC/Ohrsf"/>
</dbReference>
<dbReference type="PANTHER" id="PTHR39624">
    <property type="entry name" value="PROTEIN INVOLVED IN RIMO-MEDIATED BETA-METHYLTHIOLATION OF RIBOSOMAL PROTEIN S12 YCAO"/>
    <property type="match status" value="1"/>
</dbReference>
<dbReference type="Pfam" id="PF02566">
    <property type="entry name" value="OsmC"/>
    <property type="match status" value="1"/>
</dbReference>
<accession>A0ABV4AJG0</accession>
<reference evidence="1 2" key="1">
    <citation type="submission" date="2024-07" db="EMBL/GenBank/DDBJ databases">
        <authorList>
            <person name="Ren Q."/>
        </authorList>
    </citation>
    <scope>NUCLEOTIDE SEQUENCE [LARGE SCALE GENOMIC DNA]</scope>
    <source>
        <strain evidence="1 2">REN37</strain>
    </source>
</reference>
<keyword evidence="2" id="KW-1185">Reference proteome</keyword>
<dbReference type="PANTHER" id="PTHR39624:SF2">
    <property type="entry name" value="OSMC-LIKE PROTEIN"/>
    <property type="match status" value="1"/>
</dbReference>
<dbReference type="Gene3D" id="3.30.300.20">
    <property type="match status" value="1"/>
</dbReference>
<dbReference type="EC" id="1.11.1.-" evidence="1"/>
<dbReference type="InterPro" id="IPR015946">
    <property type="entry name" value="KH_dom-like_a/b"/>
</dbReference>
<dbReference type="EMBL" id="JBGCUO010000001">
    <property type="protein sequence ID" value="MEY1662692.1"/>
    <property type="molecule type" value="Genomic_DNA"/>
</dbReference>
<evidence type="ECO:0000313" key="1">
    <source>
        <dbReference type="EMBL" id="MEY1662692.1"/>
    </source>
</evidence>
<dbReference type="Proteomes" id="UP001562065">
    <property type="component" value="Unassembled WGS sequence"/>
</dbReference>
<name>A0ABV4AJG0_9GAMM</name>
<dbReference type="InterPro" id="IPR003718">
    <property type="entry name" value="OsmC/Ohr_fam"/>
</dbReference>
<dbReference type="RefSeq" id="WP_369455921.1">
    <property type="nucleotide sequence ID" value="NZ_JBGCUO010000001.1"/>
</dbReference>
<proteinExistence type="predicted"/>
<dbReference type="SUPFAM" id="SSF82784">
    <property type="entry name" value="OsmC-like"/>
    <property type="match status" value="1"/>
</dbReference>
<sequence>MRTLTQARAQLGSTAYRTDIHSGRFTLVADEPVSAGGQDAGPAPYDYILAGLAACTLMTLRMYAERKGWELGQLDLDISLAKDADKRTHIHRSLQCSAPLSDEQWQRLLEICAKTPVTLTLAQGSSITTERRSD</sequence>
<evidence type="ECO:0000313" key="2">
    <source>
        <dbReference type="Proteomes" id="UP001562065"/>
    </source>
</evidence>
<dbReference type="GO" id="GO:0004601">
    <property type="term" value="F:peroxidase activity"/>
    <property type="evidence" value="ECO:0007669"/>
    <property type="project" value="UniProtKB-KW"/>
</dbReference>
<comment type="caution">
    <text evidence="1">The sequence shown here is derived from an EMBL/GenBank/DDBJ whole genome shotgun (WGS) entry which is preliminary data.</text>
</comment>
<keyword evidence="1" id="KW-0560">Oxidoreductase</keyword>
<keyword evidence="1" id="KW-0575">Peroxidase</keyword>
<gene>
    <name evidence="1" type="ORF">AB5I84_11080</name>
</gene>